<dbReference type="eggNOG" id="KOG1669">
    <property type="taxonomic scope" value="Eukaryota"/>
</dbReference>
<dbReference type="RefSeq" id="XP_001579579.1">
    <property type="nucleotide sequence ID" value="XM_001579529.1"/>
</dbReference>
<dbReference type="OrthoDB" id="590761at2759"/>
<dbReference type="Proteomes" id="UP000001542">
    <property type="component" value="Unassembled WGS sequence"/>
</dbReference>
<dbReference type="FunFam" id="3.30.760.10:FF:000033">
    <property type="entry name" value="Eukaryotic initiation factor 4E family protein"/>
    <property type="match status" value="1"/>
</dbReference>
<dbReference type="PANTHER" id="PTHR11960">
    <property type="entry name" value="EUKARYOTIC TRANSLATION INITIATION FACTOR 4E RELATED"/>
    <property type="match status" value="1"/>
</dbReference>
<dbReference type="VEuPathDB" id="TrichDB:TVAG_462790"/>
<keyword evidence="1" id="KW-0648">Protein biosynthesis</keyword>
<evidence type="ECO:0000313" key="3">
    <source>
        <dbReference type="Proteomes" id="UP000001542"/>
    </source>
</evidence>
<evidence type="ECO:0000313" key="2">
    <source>
        <dbReference type="EMBL" id="EAY18593.1"/>
    </source>
</evidence>
<keyword evidence="1 2" id="KW-0396">Initiation factor</keyword>
<dbReference type="STRING" id="5722.A2DLZ0"/>
<dbReference type="OMA" id="QYIVDAN"/>
<dbReference type="SMR" id="A2DLZ0"/>
<dbReference type="InterPro" id="IPR023398">
    <property type="entry name" value="TIF_eIF4e-like"/>
</dbReference>
<dbReference type="KEGG" id="tva:5464106"/>
<dbReference type="SUPFAM" id="SSF55418">
    <property type="entry name" value="eIF4e-like"/>
    <property type="match status" value="1"/>
</dbReference>
<dbReference type="EMBL" id="DS113217">
    <property type="protein sequence ID" value="EAY18593.1"/>
    <property type="molecule type" value="Genomic_DNA"/>
</dbReference>
<reference evidence="2" key="2">
    <citation type="journal article" date="2007" name="Science">
        <title>Draft genome sequence of the sexually transmitted pathogen Trichomonas vaginalis.</title>
        <authorList>
            <person name="Carlton J.M."/>
            <person name="Hirt R.P."/>
            <person name="Silva J.C."/>
            <person name="Delcher A.L."/>
            <person name="Schatz M."/>
            <person name="Zhao Q."/>
            <person name="Wortman J.R."/>
            <person name="Bidwell S.L."/>
            <person name="Alsmark U.C.M."/>
            <person name="Besteiro S."/>
            <person name="Sicheritz-Ponten T."/>
            <person name="Noel C.J."/>
            <person name="Dacks J.B."/>
            <person name="Foster P.G."/>
            <person name="Simillion C."/>
            <person name="Van de Peer Y."/>
            <person name="Miranda-Saavedra D."/>
            <person name="Barton G.J."/>
            <person name="Westrop G.D."/>
            <person name="Mueller S."/>
            <person name="Dessi D."/>
            <person name="Fiori P.L."/>
            <person name="Ren Q."/>
            <person name="Paulsen I."/>
            <person name="Zhang H."/>
            <person name="Bastida-Corcuera F.D."/>
            <person name="Simoes-Barbosa A."/>
            <person name="Brown M.T."/>
            <person name="Hayes R.D."/>
            <person name="Mukherjee M."/>
            <person name="Okumura C.Y."/>
            <person name="Schneider R."/>
            <person name="Smith A.J."/>
            <person name="Vanacova S."/>
            <person name="Villalvazo M."/>
            <person name="Haas B.J."/>
            <person name="Pertea M."/>
            <person name="Feldblyum T.V."/>
            <person name="Utterback T.R."/>
            <person name="Shu C.L."/>
            <person name="Osoegawa K."/>
            <person name="de Jong P.J."/>
            <person name="Hrdy I."/>
            <person name="Horvathova L."/>
            <person name="Zubacova Z."/>
            <person name="Dolezal P."/>
            <person name="Malik S.B."/>
            <person name="Logsdon J.M. Jr."/>
            <person name="Henze K."/>
            <person name="Gupta A."/>
            <person name="Wang C.C."/>
            <person name="Dunne R.L."/>
            <person name="Upcroft J.A."/>
            <person name="Upcroft P."/>
            <person name="White O."/>
            <person name="Salzberg S.L."/>
            <person name="Tang P."/>
            <person name="Chiu C.-H."/>
            <person name="Lee Y.-S."/>
            <person name="Embley T.M."/>
            <person name="Coombs G.H."/>
            <person name="Mottram J.C."/>
            <person name="Tachezy J."/>
            <person name="Fraser-Liggett C.M."/>
            <person name="Johnson P.J."/>
        </authorList>
    </citation>
    <scope>NUCLEOTIDE SEQUENCE [LARGE SCALE GENOMIC DNA]</scope>
    <source>
        <strain evidence="2">G3</strain>
    </source>
</reference>
<dbReference type="GO" id="GO:0006413">
    <property type="term" value="P:translational initiation"/>
    <property type="evidence" value="ECO:0000318"/>
    <property type="project" value="GO_Central"/>
</dbReference>
<keyword evidence="1" id="KW-0694">RNA-binding</keyword>
<dbReference type="InParanoid" id="A2DLZ0"/>
<dbReference type="GO" id="GO:0003743">
    <property type="term" value="F:translation initiation factor activity"/>
    <property type="evidence" value="ECO:0000318"/>
    <property type="project" value="GO_Central"/>
</dbReference>
<dbReference type="FunCoup" id="A2DLZ0">
    <property type="interactions" value="519"/>
</dbReference>
<accession>A2DLZ0</accession>
<keyword evidence="3" id="KW-1185">Reference proteome</keyword>
<proteinExistence type="inferred from homology"/>
<sequence length="204" mass="23819">MELQLNSPWTFYYFQKPTAEQGDIPYEQCLHKIGKFETAEQFWQIYSHMQRPHNLPNTITLNLFRNDTRPMWEDEANRKGGSFLVRLQKNQVKSSWERLVLNLIGEQFPEDVVGIAVSTRARADLFYFWHQHAADANIRLDIAQTITKLLELPIKFKIDYNPFDPDSVGLDPKMYIQYIVDANGPIEKFSPKFTKPEHTAPASN</sequence>
<organism evidence="2 3">
    <name type="scientific">Trichomonas vaginalis (strain ATCC PRA-98 / G3)</name>
    <dbReference type="NCBI Taxonomy" id="412133"/>
    <lineage>
        <taxon>Eukaryota</taxon>
        <taxon>Metamonada</taxon>
        <taxon>Parabasalia</taxon>
        <taxon>Trichomonadida</taxon>
        <taxon>Trichomonadidae</taxon>
        <taxon>Trichomonas</taxon>
    </lineage>
</organism>
<comment type="similarity">
    <text evidence="1">Belongs to the eukaryotic initiation factor 4E family.</text>
</comment>
<evidence type="ECO:0000256" key="1">
    <source>
        <dbReference type="RuleBase" id="RU004374"/>
    </source>
</evidence>
<dbReference type="VEuPathDB" id="TrichDB:TVAGG3_1012670"/>
<dbReference type="Gene3D" id="3.30.760.10">
    <property type="entry name" value="RNA Cap, Translation Initiation Factor Eif4e"/>
    <property type="match status" value="1"/>
</dbReference>
<gene>
    <name evidence="2" type="ORF">TVAG_462790</name>
</gene>
<dbReference type="AlphaFoldDB" id="A2DLZ0"/>
<reference evidence="2" key="1">
    <citation type="submission" date="2006-10" db="EMBL/GenBank/DDBJ databases">
        <authorList>
            <person name="Amadeo P."/>
            <person name="Zhao Q."/>
            <person name="Wortman J."/>
            <person name="Fraser-Liggett C."/>
            <person name="Carlton J."/>
        </authorList>
    </citation>
    <scope>NUCLEOTIDE SEQUENCE</scope>
    <source>
        <strain evidence="2">G3</strain>
    </source>
</reference>
<dbReference type="Pfam" id="PF01652">
    <property type="entry name" value="IF4E"/>
    <property type="match status" value="1"/>
</dbReference>
<protein>
    <submittedName>
        <fullName evidence="2">Eukaryotic initiation factor 4E family protein</fullName>
    </submittedName>
</protein>
<dbReference type="InterPro" id="IPR001040">
    <property type="entry name" value="TIF_eIF_4E"/>
</dbReference>
<name>A2DLZ0_TRIV3</name>
<dbReference type="PANTHER" id="PTHR11960:SF18">
    <property type="entry name" value="EUKARYOTIC TRANSLATION INITIATION FACTOR 4E HOMOLOGOUS PROTEIN, ISOFORM B"/>
    <property type="match status" value="1"/>
</dbReference>
<dbReference type="GO" id="GO:0016281">
    <property type="term" value="C:eukaryotic translation initiation factor 4F complex"/>
    <property type="evidence" value="ECO:0000318"/>
    <property type="project" value="GO_Central"/>
</dbReference>
<dbReference type="GO" id="GO:0000340">
    <property type="term" value="F:RNA 7-methylguanosine cap binding"/>
    <property type="evidence" value="ECO:0000318"/>
    <property type="project" value="GO_Central"/>
</dbReference>